<reference evidence="3 4" key="1">
    <citation type="submission" date="2016-11" db="EMBL/GenBank/DDBJ databases">
        <authorList>
            <person name="Jaros S."/>
            <person name="Januszkiewicz K."/>
            <person name="Wedrychowicz H."/>
        </authorList>
    </citation>
    <scope>NUCLEOTIDE SEQUENCE [LARGE SCALE GENOMIC DNA]</scope>
    <source>
        <strain evidence="3 4">DSM 8605</strain>
    </source>
</reference>
<feature type="domain" description="Transposase IS200-like" evidence="2">
    <location>
        <begin position="9"/>
        <end position="123"/>
    </location>
</feature>
<dbReference type="GO" id="GO:0003677">
    <property type="term" value="F:DNA binding"/>
    <property type="evidence" value="ECO:0007669"/>
    <property type="project" value="InterPro"/>
</dbReference>
<dbReference type="Gene3D" id="3.30.70.1290">
    <property type="entry name" value="Transposase IS200-like"/>
    <property type="match status" value="1"/>
</dbReference>
<feature type="transmembrane region" description="Helical" evidence="1">
    <location>
        <begin position="45"/>
        <end position="66"/>
    </location>
</feature>
<evidence type="ECO:0000313" key="3">
    <source>
        <dbReference type="EMBL" id="SHH67748.1"/>
    </source>
</evidence>
<sequence length="322" mass="38165">MSRKNRIKLPNGIYHISLKGFSDSWLFRNDEDRNKFLKILKKYQLIYLFTVYEYCILGTHCHLLIYSNGADISKFMHGINQSYAIYYNKQYNRKGHVFGDRFYSRITKDNYDLLNVAAYIHNNPKDIKGYNDCVEKYQFSSFGIYTGIFEDKYLLIDCDFILKIWGNDIIQSRIKFINFVKSKLCIEDFDGNLDIVQLEYLNNKINSPNLNNSFPAFERSVDTEKILAFLINQSNIPETEFLKKYNTKVNEHISFCILLLHGFKGLKYSEIIDIFKTYNLDSMSLKFSRGYDLICKEPYFKQLYYCFLKKFSIPISDELSDE</sequence>
<dbReference type="InterPro" id="IPR036515">
    <property type="entry name" value="Transposase_17_sf"/>
</dbReference>
<dbReference type="AlphaFoldDB" id="A0A1M5UY09"/>
<dbReference type="EMBL" id="FQXM01000009">
    <property type="protein sequence ID" value="SHH67748.1"/>
    <property type="molecule type" value="Genomic_DNA"/>
</dbReference>
<keyword evidence="1" id="KW-0472">Membrane</keyword>
<protein>
    <submittedName>
        <fullName evidence="3">REP element-mobilizing transposase RayT</fullName>
    </submittedName>
</protein>
<evidence type="ECO:0000256" key="1">
    <source>
        <dbReference type="SAM" id="Phobius"/>
    </source>
</evidence>
<dbReference type="GO" id="GO:0006313">
    <property type="term" value="P:DNA transposition"/>
    <property type="evidence" value="ECO:0007669"/>
    <property type="project" value="InterPro"/>
</dbReference>
<accession>A0A1M5UY09</accession>
<organism evidence="3 4">
    <name type="scientific">Clostridium grantii DSM 8605</name>
    <dbReference type="NCBI Taxonomy" id="1121316"/>
    <lineage>
        <taxon>Bacteria</taxon>
        <taxon>Bacillati</taxon>
        <taxon>Bacillota</taxon>
        <taxon>Clostridia</taxon>
        <taxon>Eubacteriales</taxon>
        <taxon>Clostridiaceae</taxon>
        <taxon>Clostridium</taxon>
    </lineage>
</organism>
<evidence type="ECO:0000259" key="2">
    <source>
        <dbReference type="SMART" id="SM01321"/>
    </source>
</evidence>
<dbReference type="InterPro" id="IPR002686">
    <property type="entry name" value="Transposase_17"/>
</dbReference>
<evidence type="ECO:0000313" key="4">
    <source>
        <dbReference type="Proteomes" id="UP000184447"/>
    </source>
</evidence>
<dbReference type="PANTHER" id="PTHR34322:SF2">
    <property type="entry name" value="TRANSPOSASE IS200-LIKE DOMAIN-CONTAINING PROTEIN"/>
    <property type="match status" value="1"/>
</dbReference>
<keyword evidence="4" id="KW-1185">Reference proteome</keyword>
<dbReference type="STRING" id="1121316.SAMN02745207_01979"/>
<dbReference type="GO" id="GO:0004803">
    <property type="term" value="F:transposase activity"/>
    <property type="evidence" value="ECO:0007669"/>
    <property type="project" value="InterPro"/>
</dbReference>
<dbReference type="SUPFAM" id="SSF143422">
    <property type="entry name" value="Transposase IS200-like"/>
    <property type="match status" value="1"/>
</dbReference>
<dbReference type="Pfam" id="PF01797">
    <property type="entry name" value="Y1_Tnp"/>
    <property type="match status" value="1"/>
</dbReference>
<dbReference type="SMART" id="SM01321">
    <property type="entry name" value="Y1_Tnp"/>
    <property type="match status" value="1"/>
</dbReference>
<proteinExistence type="predicted"/>
<keyword evidence="1" id="KW-0812">Transmembrane</keyword>
<dbReference type="OrthoDB" id="9788881at2"/>
<gene>
    <name evidence="3" type="ORF">SAMN02745207_01979</name>
</gene>
<dbReference type="Proteomes" id="UP000184447">
    <property type="component" value="Unassembled WGS sequence"/>
</dbReference>
<keyword evidence="1" id="KW-1133">Transmembrane helix</keyword>
<dbReference type="RefSeq" id="WP_073338274.1">
    <property type="nucleotide sequence ID" value="NZ_FQXM01000009.1"/>
</dbReference>
<name>A0A1M5UY09_9CLOT</name>
<dbReference type="PANTHER" id="PTHR34322">
    <property type="entry name" value="TRANSPOSASE, Y1_TNP DOMAIN-CONTAINING"/>
    <property type="match status" value="1"/>
</dbReference>